<gene>
    <name evidence="2" type="ORF">LTR25_004155</name>
</gene>
<name>A0AAV9QC08_9PEZI</name>
<evidence type="ECO:0000313" key="3">
    <source>
        <dbReference type="Proteomes" id="UP001345827"/>
    </source>
</evidence>
<dbReference type="SUPFAM" id="SSF53850">
    <property type="entry name" value="Periplasmic binding protein-like II"/>
    <property type="match status" value="1"/>
</dbReference>
<evidence type="ECO:0000313" key="2">
    <source>
        <dbReference type="EMBL" id="KAK5538613.1"/>
    </source>
</evidence>
<feature type="domain" description="PBP" evidence="1">
    <location>
        <begin position="27"/>
        <end position="258"/>
    </location>
</feature>
<organism evidence="2 3">
    <name type="scientific">Vermiconidia calcicola</name>
    <dbReference type="NCBI Taxonomy" id="1690605"/>
    <lineage>
        <taxon>Eukaryota</taxon>
        <taxon>Fungi</taxon>
        <taxon>Dikarya</taxon>
        <taxon>Ascomycota</taxon>
        <taxon>Pezizomycotina</taxon>
        <taxon>Dothideomycetes</taxon>
        <taxon>Dothideomycetidae</taxon>
        <taxon>Mycosphaerellales</taxon>
        <taxon>Extremaceae</taxon>
        <taxon>Vermiconidia</taxon>
    </lineage>
</organism>
<dbReference type="Pfam" id="PF12849">
    <property type="entry name" value="PBP_like_2"/>
    <property type="match status" value="1"/>
</dbReference>
<dbReference type="Proteomes" id="UP001345827">
    <property type="component" value="Unassembled WGS sequence"/>
</dbReference>
<dbReference type="PANTHER" id="PTHR37945:SF1">
    <property type="entry name" value="EXTRACELLULAR TUNGSTATE BINDING PROTEIN"/>
    <property type="match status" value="1"/>
</dbReference>
<keyword evidence="3" id="KW-1185">Reference proteome</keyword>
<evidence type="ECO:0000259" key="1">
    <source>
        <dbReference type="Pfam" id="PF12849"/>
    </source>
</evidence>
<dbReference type="Gene3D" id="3.40.190.10">
    <property type="entry name" value="Periplasmic binding protein-like II"/>
    <property type="match status" value="2"/>
</dbReference>
<accession>A0AAV9QC08</accession>
<dbReference type="InterPro" id="IPR024370">
    <property type="entry name" value="PBP_domain"/>
</dbReference>
<proteinExistence type="predicted"/>
<dbReference type="AlphaFoldDB" id="A0AAV9QC08"/>
<dbReference type="EMBL" id="JAXLQG010000006">
    <property type="protein sequence ID" value="KAK5538613.1"/>
    <property type="molecule type" value="Genomic_DNA"/>
</dbReference>
<sequence length="302" mass="32714">MVASATALVSHGDVDESAKEEYGTGKVILRIGNGGAGATGLIRALSEDYLTTLAREASISWVCNHSRNTQLALLRGYIDIALTYERDQEALSEAEGWSRTAGCAFHDHFCLAGPASDPAGIRRAASLEDAFLRIAQSASLFHSRADSSATMWKECSIWHTCKLSPWEDKGAAAWYRTSVLSPSEALTTAEAAGAYLLTDRSTLLRQTSLQTIHNTTVFFEPTSTDHVLMNSCYALIPTHMSNERAVDVSNFLAYLFSERGQDVIGTFGSEELGGFSLFAPVRDGFATSSLQGGLPRKGRWKS</sequence>
<dbReference type="InterPro" id="IPR052738">
    <property type="entry name" value="ABC-Tungstate_binding"/>
</dbReference>
<reference evidence="2 3" key="1">
    <citation type="submission" date="2023-06" db="EMBL/GenBank/DDBJ databases">
        <title>Black Yeasts Isolated from many extreme environments.</title>
        <authorList>
            <person name="Coleine C."/>
            <person name="Stajich J.E."/>
            <person name="Selbmann L."/>
        </authorList>
    </citation>
    <scope>NUCLEOTIDE SEQUENCE [LARGE SCALE GENOMIC DNA]</scope>
    <source>
        <strain evidence="2 3">CCFEE 5887</strain>
    </source>
</reference>
<dbReference type="PANTHER" id="PTHR37945">
    <property type="entry name" value="EXTRACELLULAR TUNGSTATE BINDING PROTEIN"/>
    <property type="match status" value="1"/>
</dbReference>
<protein>
    <recommendedName>
        <fullName evidence="1">PBP domain-containing protein</fullName>
    </recommendedName>
</protein>
<comment type="caution">
    <text evidence="2">The sequence shown here is derived from an EMBL/GenBank/DDBJ whole genome shotgun (WGS) entry which is preliminary data.</text>
</comment>